<dbReference type="SMART" id="SM00245">
    <property type="entry name" value="TSPc"/>
    <property type="match status" value="1"/>
</dbReference>
<feature type="active site" description="Charge relay system" evidence="8">
    <location>
        <position position="772"/>
    </location>
</feature>
<keyword evidence="4 7" id="KW-0645">Protease</keyword>
<dbReference type="EC" id="3.4.21.-" evidence="7"/>
<dbReference type="Pfam" id="PF26549">
    <property type="entry name" value="Tricorn_N"/>
    <property type="match status" value="1"/>
</dbReference>
<evidence type="ECO:0000259" key="12">
    <source>
        <dbReference type="SMART" id="SM00245"/>
    </source>
</evidence>
<dbReference type="GO" id="GO:0005737">
    <property type="term" value="C:cytoplasm"/>
    <property type="evidence" value="ECO:0007669"/>
    <property type="project" value="UniProtKB-SubCell"/>
</dbReference>
<dbReference type="PANTHER" id="PTHR43253:SF1">
    <property type="entry name" value="TRICORN PROTEASE HOMOLOG 2-RELATED"/>
    <property type="match status" value="1"/>
</dbReference>
<dbReference type="InterPro" id="IPR028204">
    <property type="entry name" value="Tricorn_C1"/>
</dbReference>
<evidence type="ECO:0000256" key="1">
    <source>
        <dbReference type="ARBA" id="ARBA00004496"/>
    </source>
</evidence>
<dbReference type="SUPFAM" id="SSF69304">
    <property type="entry name" value="Tricorn protease N-terminal domain"/>
    <property type="match status" value="1"/>
</dbReference>
<dbReference type="InterPro" id="IPR029045">
    <property type="entry name" value="ClpP/crotonase-like_dom_sf"/>
</dbReference>
<dbReference type="InterPro" id="IPR011042">
    <property type="entry name" value="6-blade_b-propeller_TolB-like"/>
</dbReference>
<dbReference type="Gene3D" id="3.30.750.44">
    <property type="match status" value="1"/>
</dbReference>
<dbReference type="SUPFAM" id="SSF52096">
    <property type="entry name" value="ClpP/crotonase"/>
    <property type="match status" value="1"/>
</dbReference>
<protein>
    <recommendedName>
        <fullName evidence="7">Tricorn protease homolog</fullName>
        <ecNumber evidence="7">3.4.21.-</ecNumber>
    </recommendedName>
</protein>
<dbReference type="GO" id="GO:0006508">
    <property type="term" value="P:proteolysis"/>
    <property type="evidence" value="ECO:0007669"/>
    <property type="project" value="UniProtKB-UniRule"/>
</dbReference>
<proteinExistence type="inferred from homology"/>
<evidence type="ECO:0000256" key="8">
    <source>
        <dbReference type="PIRSR" id="PIRSR036421-1"/>
    </source>
</evidence>
<evidence type="ECO:0000256" key="4">
    <source>
        <dbReference type="ARBA" id="ARBA00022670"/>
    </source>
</evidence>
<feature type="signal peptide" evidence="11">
    <location>
        <begin position="1"/>
        <end position="21"/>
    </location>
</feature>
<feature type="active site" description="Charge relay system" evidence="8">
    <location>
        <position position="1043"/>
    </location>
</feature>
<feature type="chain" id="PRO_5038110993" description="Tricorn protease homolog" evidence="11">
    <location>
        <begin position="22"/>
        <end position="1085"/>
    </location>
</feature>
<keyword evidence="3 7" id="KW-0963">Cytoplasm</keyword>
<evidence type="ECO:0000256" key="11">
    <source>
        <dbReference type="SAM" id="SignalP"/>
    </source>
</evidence>
<keyword evidence="5 7" id="KW-0378">Hydrolase</keyword>
<keyword evidence="11" id="KW-0732">Signal</keyword>
<evidence type="ECO:0000256" key="5">
    <source>
        <dbReference type="ARBA" id="ARBA00022801"/>
    </source>
</evidence>
<organism evidence="13 14">
    <name type="scientific">Candidatus Aphodosoma intestinipullorum</name>
    <dbReference type="NCBI Taxonomy" id="2840674"/>
    <lineage>
        <taxon>Bacteria</taxon>
        <taxon>Pseudomonadati</taxon>
        <taxon>Bacteroidota</taxon>
        <taxon>Bacteroidia</taxon>
        <taxon>Bacteroidales</taxon>
        <taxon>Candidatus Aphodosoma</taxon>
    </lineage>
</organism>
<gene>
    <name evidence="13" type="ORF">IAC51_01200</name>
</gene>
<feature type="region of interest" description="Disordered" evidence="10">
    <location>
        <begin position="570"/>
        <end position="592"/>
    </location>
</feature>
<dbReference type="Pfam" id="PF03572">
    <property type="entry name" value="Peptidase_S41"/>
    <property type="match status" value="1"/>
</dbReference>
<dbReference type="EMBL" id="JADIMV010000023">
    <property type="protein sequence ID" value="MBO8439248.1"/>
    <property type="molecule type" value="Genomic_DNA"/>
</dbReference>
<feature type="active site" description="Nucleophile" evidence="8">
    <location>
        <position position="986"/>
    </location>
</feature>
<feature type="site" description="Transition state stabilizer; via amide nitrogen" evidence="9">
    <location>
        <position position="987"/>
    </location>
</feature>
<evidence type="ECO:0000256" key="6">
    <source>
        <dbReference type="ARBA" id="ARBA00022825"/>
    </source>
</evidence>
<dbReference type="SUPFAM" id="SSF50156">
    <property type="entry name" value="PDZ domain-like"/>
    <property type="match status" value="1"/>
</dbReference>
<dbReference type="PANTHER" id="PTHR43253">
    <property type="entry name" value="TRICORN PROTEASE HOMOLOG 2-RELATED"/>
    <property type="match status" value="1"/>
</dbReference>
<dbReference type="GO" id="GO:0008236">
    <property type="term" value="F:serine-type peptidase activity"/>
    <property type="evidence" value="ECO:0007669"/>
    <property type="project" value="UniProtKB-UniRule"/>
</dbReference>
<comment type="similarity">
    <text evidence="2 7">Belongs to the peptidase S41B family.</text>
</comment>
<dbReference type="Pfam" id="PF14684">
    <property type="entry name" value="Tricorn_C1"/>
    <property type="match status" value="1"/>
</dbReference>
<dbReference type="Gene3D" id="3.90.226.10">
    <property type="entry name" value="2-enoyl-CoA Hydratase, Chain A, domain 1"/>
    <property type="match status" value="1"/>
</dbReference>
<dbReference type="Proteomes" id="UP000712007">
    <property type="component" value="Unassembled WGS sequence"/>
</dbReference>
<dbReference type="Gene3D" id="2.30.42.10">
    <property type="match status" value="1"/>
</dbReference>
<dbReference type="InterPro" id="IPR005151">
    <property type="entry name" value="Tail-specific_protease"/>
</dbReference>
<evidence type="ECO:0000256" key="7">
    <source>
        <dbReference type="PIRNR" id="PIRNR036421"/>
    </source>
</evidence>
<evidence type="ECO:0000256" key="2">
    <source>
        <dbReference type="ARBA" id="ARBA00008524"/>
    </source>
</evidence>
<name>A0A940DIJ5_9BACT</name>
<dbReference type="Pfam" id="PF26550">
    <property type="entry name" value="Tricorn_2nd"/>
    <property type="match status" value="1"/>
</dbReference>
<comment type="caution">
    <text evidence="13">The sequence shown here is derived from an EMBL/GenBank/DDBJ whole genome shotgun (WGS) entry which is preliminary data.</text>
</comment>
<dbReference type="PIRSF" id="PIRSF036421">
    <property type="entry name" value="Tricorn_protease"/>
    <property type="match status" value="1"/>
</dbReference>
<dbReference type="Gene3D" id="2.120.10.30">
    <property type="entry name" value="TolB, C-terminal domain"/>
    <property type="match status" value="1"/>
</dbReference>
<dbReference type="InterPro" id="IPR036034">
    <property type="entry name" value="PDZ_sf"/>
</dbReference>
<dbReference type="CDD" id="cd07562">
    <property type="entry name" value="Peptidase_S41_TRI"/>
    <property type="match status" value="1"/>
</dbReference>
<reference evidence="13" key="1">
    <citation type="submission" date="2020-10" db="EMBL/GenBank/DDBJ databases">
        <authorList>
            <person name="Gilroy R."/>
        </authorList>
    </citation>
    <scope>NUCLEOTIDE SEQUENCE</scope>
    <source>
        <strain evidence="13">3924</strain>
    </source>
</reference>
<dbReference type="AlphaFoldDB" id="A0A940DIJ5"/>
<sequence>MKLLKLTLASVLLTTAMSLSAQKNPLWLRYPAISPDGSEIAFCYQGDIFKVPVGGGTAVQLTSNEAYDYAPVWSPDGKTIAFASNRYGSFDIYTMPADGGAPTRLTFWSGKEVPMAYSPDGKTIYVEAQIMADKQYSQFPGAAEQTYTIPADGGRLELLSSVCMENVNVSKSGNKILYHNKKGYEDTWRKHHTSSVTRDICLYDPQTGTHTYVTDFSGEDRNPVFVPGDENNFFYLTEKTGTFNIWKRSLSSGTKETQITRFDTHPVRFLSAADNGLLCFSYNGEIYTVKEGAVPTKVAITINKDNTEKEYVVRNFSSSGANDFAVSPDGKEVAFIVRGDVFVASAEYGTTVRITNTPDQERSISFSPDGRKLLYASERGGCWNVYMSEIENEDEKMFTYATSIKETPVTEGNVARFQPAFSPDGKEVAFLENRTVLRVINLDSKEMRTVLDGKYNYSYSDGDQWYSWSPDGRWFAVQYFENGGWNHEDIGIVKADGSGELHNITASGYGEGGIRWAMDGNALLFYTDSYGYRSHGSWGADIDLMAVFMNKETYDKFRMDKEERALFTEKEKAADEKKSKKEKKQEEKDSIKAEKKLPELNFEFDGIESRMVRLTPTSASYIDGYLDKKGENFYYIARYEKSYELWKRDVEGTTSLVAKIGNMPGAFATDKDENTVFMMTAGGAIQKVDLASGRLTPVSYTAEFNWRPAQEREYIFDHAWQQVVDKFYDPDIHGIDWKGYREAYSRFLPYINNNFDFAEMMSEMLGELNASHTGCRYYGYTPGDQTAVLGMFFDNSYKGDGLLIAEVIEDNPMINDESEIEAGVIITKIDGNEIKAGEDWYRFLNHKAGKNTVLTLTDGRTEWEETVKPITAGVQNELLYRRWVKQREALVDSLSDGRIGYVHVEGMDSPSFRNVFSKVLGKYRNCDAIIVDTRYNGGGWLHDDLATFLNGERYADLAPRGQYVASEPINKWYKPSCVIVSEGNYSDAHGFPFSYRALNVGKIVGMPVPGTMTAVWWEQQIDPTLIFGIPQVGFRDMNGKYQENKQLNPDIMVNNTPDSMEEGRDLQIEAAVKHLLEEVQKEAAK</sequence>
<dbReference type="Gene3D" id="2.120.10.60">
    <property type="entry name" value="Tricorn protease N-terminal domain"/>
    <property type="match status" value="2"/>
</dbReference>
<evidence type="ECO:0000256" key="10">
    <source>
        <dbReference type="SAM" id="MobiDB-lite"/>
    </source>
</evidence>
<evidence type="ECO:0000256" key="3">
    <source>
        <dbReference type="ARBA" id="ARBA00022490"/>
    </source>
</evidence>
<reference evidence="13" key="2">
    <citation type="journal article" date="2021" name="PeerJ">
        <title>Extensive microbial diversity within the chicken gut microbiome revealed by metagenomics and culture.</title>
        <authorList>
            <person name="Gilroy R."/>
            <person name="Ravi A."/>
            <person name="Getino M."/>
            <person name="Pursley I."/>
            <person name="Horton D.L."/>
            <person name="Alikhan N.F."/>
            <person name="Baker D."/>
            <person name="Gharbi K."/>
            <person name="Hall N."/>
            <person name="Watson M."/>
            <person name="Adriaenssens E.M."/>
            <person name="Foster-Nyarko E."/>
            <person name="Jarju S."/>
            <person name="Secka A."/>
            <person name="Antonio M."/>
            <person name="Oren A."/>
            <person name="Chaudhuri R.R."/>
            <person name="La Ragione R."/>
            <person name="Hildebrand F."/>
            <person name="Pallen M.J."/>
        </authorList>
    </citation>
    <scope>NUCLEOTIDE SEQUENCE</scope>
    <source>
        <strain evidence="13">3924</strain>
    </source>
</reference>
<feature type="domain" description="Tail specific protease" evidence="12">
    <location>
        <begin position="849"/>
        <end position="1054"/>
    </location>
</feature>
<dbReference type="SUPFAM" id="SSF82171">
    <property type="entry name" value="DPP6 N-terminal domain-like"/>
    <property type="match status" value="1"/>
</dbReference>
<comment type="function">
    <text evidence="7">Degrades oligopeptides.</text>
</comment>
<evidence type="ECO:0000313" key="13">
    <source>
        <dbReference type="EMBL" id="MBO8439248.1"/>
    </source>
</evidence>
<dbReference type="InterPro" id="IPR012393">
    <property type="entry name" value="Tricorn_protease"/>
</dbReference>
<evidence type="ECO:0000256" key="9">
    <source>
        <dbReference type="PIRSR" id="PIRSR036421-3"/>
    </source>
</evidence>
<accession>A0A940DIJ5</accession>
<keyword evidence="6 7" id="KW-0720">Serine protease</keyword>
<comment type="subcellular location">
    <subcellularLocation>
        <location evidence="1 7">Cytoplasm</location>
    </subcellularLocation>
</comment>
<evidence type="ECO:0000313" key="14">
    <source>
        <dbReference type="Proteomes" id="UP000712007"/>
    </source>
</evidence>